<comment type="pathway">
    <text evidence="2 8">One-carbon metabolism; tetrahydrofolate interconversion.</text>
</comment>
<dbReference type="GO" id="GO:0035999">
    <property type="term" value="P:tetrahydrofolate interconversion"/>
    <property type="evidence" value="ECO:0007669"/>
    <property type="project" value="UniProtKB-UniPathway"/>
</dbReference>
<dbReference type="PANTHER" id="PTHR45754:SF1">
    <property type="entry name" value="METHYLENETETRAHYDROFOLATE REDUCTASE 1"/>
    <property type="match status" value="1"/>
</dbReference>
<dbReference type="GO" id="GO:0071949">
    <property type="term" value="F:FAD binding"/>
    <property type="evidence" value="ECO:0007669"/>
    <property type="project" value="TreeGrafter"/>
</dbReference>
<organism evidence="10 11">
    <name type="scientific">Magnusiomyces paraingens</name>
    <dbReference type="NCBI Taxonomy" id="2606893"/>
    <lineage>
        <taxon>Eukaryota</taxon>
        <taxon>Fungi</taxon>
        <taxon>Dikarya</taxon>
        <taxon>Ascomycota</taxon>
        <taxon>Saccharomycotina</taxon>
        <taxon>Dipodascomycetes</taxon>
        <taxon>Dipodascales</taxon>
        <taxon>Dipodascaceae</taxon>
        <taxon>Magnusiomyces</taxon>
    </lineage>
</organism>
<dbReference type="EMBL" id="CABVLU010000004">
    <property type="protein sequence ID" value="VVT57273.1"/>
    <property type="molecule type" value="Genomic_DNA"/>
</dbReference>
<proteinExistence type="inferred from homology"/>
<reference evidence="10 11" key="1">
    <citation type="submission" date="2019-09" db="EMBL/GenBank/DDBJ databases">
        <authorList>
            <person name="Brejova B."/>
        </authorList>
    </citation>
    <scope>NUCLEOTIDE SEQUENCE [LARGE SCALE GENOMIC DNA]</scope>
</reference>
<keyword evidence="4" id="KW-0285">Flavoprotein</keyword>
<dbReference type="NCBIfam" id="TIGR00677">
    <property type="entry name" value="fadh2_euk"/>
    <property type="match status" value="1"/>
</dbReference>
<protein>
    <recommendedName>
        <fullName evidence="9">MTHFR SAM-binding regulatory domain-containing protein</fullName>
    </recommendedName>
</protein>
<evidence type="ECO:0000256" key="3">
    <source>
        <dbReference type="ARBA" id="ARBA00006743"/>
    </source>
</evidence>
<evidence type="ECO:0000256" key="7">
    <source>
        <dbReference type="ARBA" id="ARBA00023002"/>
    </source>
</evidence>
<dbReference type="InterPro" id="IPR003171">
    <property type="entry name" value="Mehydrof_redctse-like"/>
</dbReference>
<evidence type="ECO:0000259" key="9">
    <source>
        <dbReference type="Pfam" id="PF21895"/>
    </source>
</evidence>
<dbReference type="OrthoDB" id="16284at2759"/>
<dbReference type="GO" id="GO:0009086">
    <property type="term" value="P:methionine biosynthetic process"/>
    <property type="evidence" value="ECO:0007669"/>
    <property type="project" value="TreeGrafter"/>
</dbReference>
<evidence type="ECO:0000256" key="2">
    <source>
        <dbReference type="ARBA" id="ARBA00004777"/>
    </source>
</evidence>
<evidence type="ECO:0000256" key="4">
    <source>
        <dbReference type="ARBA" id="ARBA00022630"/>
    </source>
</evidence>
<keyword evidence="5" id="KW-0274">FAD</keyword>
<evidence type="ECO:0000313" key="10">
    <source>
        <dbReference type="EMBL" id="VVT57273.1"/>
    </source>
</evidence>
<evidence type="ECO:0000256" key="6">
    <source>
        <dbReference type="ARBA" id="ARBA00022857"/>
    </source>
</evidence>
<dbReference type="FunFam" id="3.20.20.220:FF:000002">
    <property type="entry name" value="Methylenetetrahydrofolate reductase"/>
    <property type="match status" value="1"/>
</dbReference>
<accession>A0A5E8C0U1</accession>
<dbReference type="SUPFAM" id="SSF51730">
    <property type="entry name" value="FAD-linked oxidoreductase"/>
    <property type="match status" value="1"/>
</dbReference>
<dbReference type="Pfam" id="PF02219">
    <property type="entry name" value="MTHFR"/>
    <property type="match status" value="1"/>
</dbReference>
<sequence length="645" mass="73110">MGNDSSLKLIDKINNLERNDTFFSFEFFPPKTQQGLENLKSRVQRMGKLEPLFITVTWGAGGSTAEKSIDLAEYIQKSGYTTCLHLTCTNMDKSLLENALKRAKSSGIRNILALRGDPPRDGEYNTNRNSDFIHAVDLVRYIRSNYGDYFCIGVAGYPEGHVDGSDNSNQNFLKDIPYLIEKIEAGADFIITQLFYDVEKFLAYESVLKENPLTNKIPLIPGLMPINTYQSFIRVSKLSNVSIPSSITKIFENIKGNDEQVKLQGVKILTDIIDKIYTKTNSRVRGFHFYTLNLEKSVALTIENCNSIHIISPKDFSSAIDSCEEEKNEISVIQKKPRRSSTNAHNRLIVSEIRNSIDPLNAVKASQVSSSVPSKSREFLAISTGEGSLGREANWDDFPNGRFGDSRSPAFGEIDGYGPSLKVDNTKAYHIWGYPIDRKDISKLFISHITGTLEALPWSDQSLDRETALIQEQLINLNKNELWTVASQPACNAVKSDDKIFGWGPPMGRVFQKAFVEFFISPEKWETLKNKFDKDEVSQSISYYACRNDLKLISNTSKNSSNVVTWGVFPNREILQSTIIEGISFLSWAEEAFSLWNQWKYIYPKTSASYILLDDISKNYYLVTVVHHEYMREEALWDLLLSLLQ</sequence>
<dbReference type="AlphaFoldDB" id="A0A5E8C0U1"/>
<dbReference type="GO" id="GO:0005829">
    <property type="term" value="C:cytosol"/>
    <property type="evidence" value="ECO:0007669"/>
    <property type="project" value="TreeGrafter"/>
</dbReference>
<feature type="domain" description="MTHFR SAM-binding regulatory" evidence="9">
    <location>
        <begin position="388"/>
        <end position="640"/>
    </location>
</feature>
<dbReference type="InterPro" id="IPR053806">
    <property type="entry name" value="MTHFR_C"/>
</dbReference>
<dbReference type="GO" id="GO:0004489">
    <property type="term" value="F:methylenetetrahydrofolate reductase [NAD(P)H] activity"/>
    <property type="evidence" value="ECO:0007669"/>
    <property type="project" value="InterPro"/>
</dbReference>
<evidence type="ECO:0000313" key="11">
    <source>
        <dbReference type="Proteomes" id="UP000398389"/>
    </source>
</evidence>
<dbReference type="Gene3D" id="3.20.20.220">
    <property type="match status" value="1"/>
</dbReference>
<dbReference type="InterPro" id="IPR029041">
    <property type="entry name" value="FAD-linked_oxidoreductase-like"/>
</dbReference>
<dbReference type="Pfam" id="PF21895">
    <property type="entry name" value="MTHFR_C"/>
    <property type="match status" value="1"/>
</dbReference>
<evidence type="ECO:0000256" key="8">
    <source>
        <dbReference type="RuleBase" id="RU004254"/>
    </source>
</evidence>
<dbReference type="Proteomes" id="UP000398389">
    <property type="component" value="Unassembled WGS sequence"/>
</dbReference>
<dbReference type="InterPro" id="IPR004621">
    <property type="entry name" value="Fadh2_euk"/>
</dbReference>
<keyword evidence="7" id="KW-0560">Oxidoreductase</keyword>
<dbReference type="UniPathway" id="UPA00193"/>
<gene>
    <name evidence="10" type="ORF">SAPINGB_P005629</name>
</gene>
<keyword evidence="6" id="KW-0521">NADP</keyword>
<evidence type="ECO:0000256" key="5">
    <source>
        <dbReference type="ARBA" id="ARBA00022827"/>
    </source>
</evidence>
<comment type="similarity">
    <text evidence="3">Belongs to the methylenetetrahydrofolate reductase family.</text>
</comment>
<evidence type="ECO:0000256" key="1">
    <source>
        <dbReference type="ARBA" id="ARBA00001974"/>
    </source>
</evidence>
<dbReference type="CDD" id="cd00537">
    <property type="entry name" value="MTHFR"/>
    <property type="match status" value="1"/>
</dbReference>
<dbReference type="GeneID" id="43584443"/>
<comment type="cofactor">
    <cofactor evidence="1">
        <name>FAD</name>
        <dbReference type="ChEBI" id="CHEBI:57692"/>
    </cofactor>
</comment>
<keyword evidence="11" id="KW-1185">Reference proteome</keyword>
<dbReference type="RefSeq" id="XP_031856234.1">
    <property type="nucleotide sequence ID" value="XM_032000343.1"/>
</dbReference>
<name>A0A5E8C0U1_9ASCO</name>
<dbReference type="PANTHER" id="PTHR45754">
    <property type="entry name" value="METHYLENETETRAHYDROFOLATE REDUCTASE"/>
    <property type="match status" value="1"/>
</dbReference>